<sequence>MKSFKKSILFGVTLGVLILVTIKTFNIDPELVKKNYLWVAITIIALVAGINLGYNIIYMNKMKKLMPLFSQKRYKDFVTEVDKLLLKAKGNYLRSVLKINQSSAYINLDEFNKAENVLKSIDIGGLKSDDIQIIYWINMCTLKYNKKNFDGFRKSYEEGKKVFEKYKDNPHYRENIMRITMNAKVVEKKFDEAQEILDNLKETYKTEELKKEYDRLQKTLDDIKNKNK</sequence>
<comment type="caution">
    <text evidence="3">The sequence shown here is derived from an EMBL/GenBank/DDBJ whole genome shotgun (WGS) entry which is preliminary data.</text>
</comment>
<keyword evidence="1" id="KW-0175">Coiled coil</keyword>
<keyword evidence="4" id="KW-1185">Reference proteome</keyword>
<evidence type="ECO:0008006" key="5">
    <source>
        <dbReference type="Google" id="ProtNLM"/>
    </source>
</evidence>
<accession>E0NL97</accession>
<evidence type="ECO:0000313" key="3">
    <source>
        <dbReference type="EMBL" id="EFM25430.1"/>
    </source>
</evidence>
<name>E0NL97_9FIRM</name>
<feature type="transmembrane region" description="Helical" evidence="2">
    <location>
        <begin position="37"/>
        <end position="57"/>
    </location>
</feature>
<evidence type="ECO:0000313" key="4">
    <source>
        <dbReference type="Proteomes" id="UP000003280"/>
    </source>
</evidence>
<keyword evidence="2" id="KW-0812">Transmembrane</keyword>
<protein>
    <recommendedName>
        <fullName evidence="5">Tetratricopeptide repeat protein</fullName>
    </recommendedName>
</protein>
<keyword evidence="2" id="KW-0472">Membrane</keyword>
<organism evidence="3 4">
    <name type="scientific">Peptoniphilus duerdenii ATCC BAA-1640</name>
    <dbReference type="NCBI Taxonomy" id="862517"/>
    <lineage>
        <taxon>Bacteria</taxon>
        <taxon>Bacillati</taxon>
        <taxon>Bacillota</taxon>
        <taxon>Tissierellia</taxon>
        <taxon>Tissierellales</taxon>
        <taxon>Peptoniphilaceae</taxon>
        <taxon>Peptoniphilus</taxon>
    </lineage>
</organism>
<keyword evidence="2" id="KW-1133">Transmembrane helix</keyword>
<dbReference type="RefSeq" id="WP_008901750.1">
    <property type="nucleotide sequence ID" value="NZ_GL397071.1"/>
</dbReference>
<feature type="transmembrane region" description="Helical" evidence="2">
    <location>
        <begin position="7"/>
        <end position="25"/>
    </location>
</feature>
<evidence type="ECO:0000256" key="2">
    <source>
        <dbReference type="SAM" id="Phobius"/>
    </source>
</evidence>
<dbReference type="OrthoDB" id="2058486at2"/>
<dbReference type="AlphaFoldDB" id="E0NL97"/>
<dbReference type="EMBL" id="AEEH01000036">
    <property type="protein sequence ID" value="EFM25430.1"/>
    <property type="molecule type" value="Genomic_DNA"/>
</dbReference>
<evidence type="ECO:0000256" key="1">
    <source>
        <dbReference type="SAM" id="Coils"/>
    </source>
</evidence>
<dbReference type="HOGENOM" id="CLU_1228414_0_0_9"/>
<reference evidence="3 4" key="1">
    <citation type="submission" date="2010-07" db="EMBL/GenBank/DDBJ databases">
        <authorList>
            <person name="Muzny D."/>
            <person name="Qin X."/>
            <person name="Deng J."/>
            <person name="Jiang H."/>
            <person name="Liu Y."/>
            <person name="Qu J."/>
            <person name="Song X.-Z."/>
            <person name="Zhang L."/>
            <person name="Thornton R."/>
            <person name="Coyle M."/>
            <person name="Francisco L."/>
            <person name="Jackson L."/>
            <person name="Javaid M."/>
            <person name="Korchina V."/>
            <person name="Kovar C."/>
            <person name="Mata R."/>
            <person name="Mathew T."/>
            <person name="Ngo R."/>
            <person name="Nguyen L."/>
            <person name="Nguyen N."/>
            <person name="Okwuonu G."/>
            <person name="Ongeri F."/>
            <person name="Pham C."/>
            <person name="Simmons D."/>
            <person name="Wilczek-Boney K."/>
            <person name="Hale W."/>
            <person name="Jakkamsetti A."/>
            <person name="Pham P."/>
            <person name="Ruth R."/>
            <person name="San Lucas F."/>
            <person name="Warren J."/>
            <person name="Zhang J."/>
            <person name="Zhao Z."/>
            <person name="Zhou C."/>
            <person name="Zhu D."/>
            <person name="Lee S."/>
            <person name="Bess C."/>
            <person name="Blankenburg K."/>
            <person name="Forbes L."/>
            <person name="Fu Q."/>
            <person name="Gubbala S."/>
            <person name="Hirani K."/>
            <person name="Jayaseelan J.C."/>
            <person name="Lara F."/>
            <person name="Munidasa M."/>
            <person name="Palculict T."/>
            <person name="Patil S."/>
            <person name="Pu L.-L."/>
            <person name="Saada N."/>
            <person name="Tang L."/>
            <person name="Weissenberger G."/>
            <person name="Zhu Y."/>
            <person name="Hemphill L."/>
            <person name="Shang Y."/>
            <person name="Youmans B."/>
            <person name="Ayvaz T."/>
            <person name="Ross M."/>
            <person name="Santibanez J."/>
            <person name="Aqrawi P."/>
            <person name="Gross S."/>
            <person name="Joshi V."/>
            <person name="Fowler G."/>
            <person name="Nazareth L."/>
            <person name="Reid J."/>
            <person name="Worley K."/>
            <person name="Petrosino J."/>
            <person name="Highlander S."/>
            <person name="Gibbs R."/>
        </authorList>
    </citation>
    <scope>NUCLEOTIDE SEQUENCE [LARGE SCALE GENOMIC DNA]</scope>
    <source>
        <strain evidence="3 4">ATCC BAA-1640</strain>
    </source>
</reference>
<feature type="coiled-coil region" evidence="1">
    <location>
        <begin position="183"/>
        <end position="226"/>
    </location>
</feature>
<proteinExistence type="predicted"/>
<dbReference type="Proteomes" id="UP000003280">
    <property type="component" value="Unassembled WGS sequence"/>
</dbReference>
<gene>
    <name evidence="3" type="ORF">HMPREF9225_0936</name>
</gene>
<dbReference type="STRING" id="862517.HMPREF9225_0936"/>
<dbReference type="eggNOG" id="ENOG503475V">
    <property type="taxonomic scope" value="Bacteria"/>
</dbReference>